<organism evidence="2 5">
    <name type="scientific">Plasmodium ovale wallikeri</name>
    <dbReference type="NCBI Taxonomy" id="864142"/>
    <lineage>
        <taxon>Eukaryota</taxon>
        <taxon>Sar</taxon>
        <taxon>Alveolata</taxon>
        <taxon>Apicomplexa</taxon>
        <taxon>Aconoidasida</taxon>
        <taxon>Haemosporida</taxon>
        <taxon>Plasmodiidae</taxon>
        <taxon>Plasmodium</taxon>
        <taxon>Plasmodium (Plasmodium)</taxon>
    </lineage>
</organism>
<name>A0A1A8YXY8_PLAOA</name>
<feature type="compositionally biased region" description="Basic residues" evidence="1">
    <location>
        <begin position="13"/>
        <end position="22"/>
    </location>
</feature>
<dbReference type="EMBL" id="FLRE01000127">
    <property type="protein sequence ID" value="SBT37021.1"/>
    <property type="molecule type" value="Genomic_DNA"/>
</dbReference>
<evidence type="ECO:0000313" key="4">
    <source>
        <dbReference type="Proteomes" id="UP000078550"/>
    </source>
</evidence>
<evidence type="ECO:0000313" key="3">
    <source>
        <dbReference type="EMBL" id="SBT37021.1"/>
    </source>
</evidence>
<dbReference type="Proteomes" id="UP000078555">
    <property type="component" value="Unassembled WGS sequence"/>
</dbReference>
<keyword evidence="5" id="KW-1185">Reference proteome</keyword>
<dbReference type="Proteomes" id="UP000078550">
    <property type="component" value="Unassembled WGS sequence"/>
</dbReference>
<dbReference type="AlphaFoldDB" id="A0A1A8YXY8"/>
<accession>A0A1A8YXY8</accession>
<evidence type="ECO:0000313" key="5">
    <source>
        <dbReference type="Proteomes" id="UP000078555"/>
    </source>
</evidence>
<evidence type="ECO:0000313" key="2">
    <source>
        <dbReference type="EMBL" id="SBT36580.1"/>
    </source>
</evidence>
<reference evidence="2" key="2">
    <citation type="submission" date="2016-05" db="EMBL/GenBank/DDBJ databases">
        <authorList>
            <person name="Lavstsen T."/>
            <person name="Jespersen J.S."/>
        </authorList>
    </citation>
    <scope>NUCLEOTIDE SEQUENCE [LARGE SCALE GENOMIC DNA]</scope>
</reference>
<gene>
    <name evidence="2" type="ORF">POVWA1_033210</name>
    <name evidence="3" type="ORF">POVWA2_032830</name>
</gene>
<protein>
    <submittedName>
        <fullName evidence="2">Uncharacterized protein</fullName>
    </submittedName>
</protein>
<evidence type="ECO:0000256" key="1">
    <source>
        <dbReference type="SAM" id="MobiDB-lite"/>
    </source>
</evidence>
<reference evidence="4 5" key="1">
    <citation type="submission" date="2016-05" db="EMBL/GenBank/DDBJ databases">
        <authorList>
            <person name="Naeem Raeece"/>
        </authorList>
    </citation>
    <scope>NUCLEOTIDE SEQUENCE [LARGE SCALE GENOMIC DNA]</scope>
</reference>
<sequence>MHVRAKVPSNPHRTQKKIKKNKKNNTRLFASRYIPRKDTNKRICQREPSLFAYSFTRKWRSPSPACESFTAYTRGLTFQDRESLI</sequence>
<feature type="region of interest" description="Disordered" evidence="1">
    <location>
        <begin position="1"/>
        <end position="22"/>
    </location>
</feature>
<dbReference type="EMBL" id="FLRD01000098">
    <property type="protein sequence ID" value="SBT36580.1"/>
    <property type="molecule type" value="Genomic_DNA"/>
</dbReference>
<proteinExistence type="predicted"/>